<feature type="region of interest" description="Disordered" evidence="1">
    <location>
        <begin position="1"/>
        <end position="24"/>
    </location>
</feature>
<name>A0ABW2D344_9ACTN</name>
<dbReference type="EMBL" id="JBHSYS010000001">
    <property type="protein sequence ID" value="MFC6956772.1"/>
    <property type="molecule type" value="Genomic_DNA"/>
</dbReference>
<accession>A0ABW2D344</accession>
<protein>
    <submittedName>
        <fullName evidence="2">Uncharacterized protein</fullName>
    </submittedName>
</protein>
<evidence type="ECO:0000256" key="1">
    <source>
        <dbReference type="SAM" id="MobiDB-lite"/>
    </source>
</evidence>
<dbReference type="Proteomes" id="UP001596470">
    <property type="component" value="Unassembled WGS sequence"/>
</dbReference>
<comment type="caution">
    <text evidence="2">The sequence shown here is derived from an EMBL/GenBank/DDBJ whole genome shotgun (WGS) entry which is preliminary data.</text>
</comment>
<dbReference type="RefSeq" id="WP_382355273.1">
    <property type="nucleotide sequence ID" value="NZ_JBHMBP010000004.1"/>
</dbReference>
<reference evidence="3" key="1">
    <citation type="journal article" date="2019" name="Int. J. Syst. Evol. Microbiol.">
        <title>The Global Catalogue of Microorganisms (GCM) 10K type strain sequencing project: providing services to taxonomists for standard genome sequencing and annotation.</title>
        <authorList>
            <consortium name="The Broad Institute Genomics Platform"/>
            <consortium name="The Broad Institute Genome Sequencing Center for Infectious Disease"/>
            <person name="Wu L."/>
            <person name="Ma J."/>
        </authorList>
    </citation>
    <scope>NUCLEOTIDE SEQUENCE [LARGE SCALE GENOMIC DNA]</scope>
    <source>
        <strain evidence="3">KACC 12634</strain>
    </source>
</reference>
<keyword evidence="3" id="KW-1185">Reference proteome</keyword>
<evidence type="ECO:0000313" key="3">
    <source>
        <dbReference type="Proteomes" id="UP001596470"/>
    </source>
</evidence>
<feature type="compositionally biased region" description="Basic and acidic residues" evidence="1">
    <location>
        <begin position="1"/>
        <end position="20"/>
    </location>
</feature>
<gene>
    <name evidence="2" type="ORF">ACFQS3_06140</name>
</gene>
<organism evidence="2 3">
    <name type="scientific">Glycomyces mayteni</name>
    <dbReference type="NCBI Taxonomy" id="543887"/>
    <lineage>
        <taxon>Bacteria</taxon>
        <taxon>Bacillati</taxon>
        <taxon>Actinomycetota</taxon>
        <taxon>Actinomycetes</taxon>
        <taxon>Glycomycetales</taxon>
        <taxon>Glycomycetaceae</taxon>
        <taxon>Glycomyces</taxon>
    </lineage>
</organism>
<evidence type="ECO:0000313" key="2">
    <source>
        <dbReference type="EMBL" id="MFC6956772.1"/>
    </source>
</evidence>
<proteinExistence type="predicted"/>
<sequence length="108" mass="11858">MGSAAVRDEGPYNLRSDGKPGVDGYLGDFRRGPAVFTLYDLGHDHPGRLVKVTDYLLDVDDGAGARECCRFTDEPDDAPAWSRAWNSDPWCPWIMQQCAGLIKAPDTA</sequence>